<dbReference type="AlphaFoldDB" id="A0AAE0FPV3"/>
<feature type="region of interest" description="Disordered" evidence="1">
    <location>
        <begin position="51"/>
        <end position="93"/>
    </location>
</feature>
<reference evidence="2 3" key="1">
    <citation type="journal article" date="2015" name="Genome Biol. Evol.">
        <title>Comparative Genomics of a Bacterivorous Green Alga Reveals Evolutionary Causalities and Consequences of Phago-Mixotrophic Mode of Nutrition.</title>
        <authorList>
            <person name="Burns J.A."/>
            <person name="Paasch A."/>
            <person name="Narechania A."/>
            <person name="Kim E."/>
        </authorList>
    </citation>
    <scope>NUCLEOTIDE SEQUENCE [LARGE SCALE GENOMIC DNA]</scope>
    <source>
        <strain evidence="2 3">PLY_AMNH</strain>
    </source>
</reference>
<dbReference type="EMBL" id="LGRX02015402">
    <property type="protein sequence ID" value="KAK3263488.1"/>
    <property type="molecule type" value="Genomic_DNA"/>
</dbReference>
<proteinExistence type="predicted"/>
<feature type="compositionally biased region" description="Pro residues" evidence="1">
    <location>
        <begin position="73"/>
        <end position="92"/>
    </location>
</feature>
<gene>
    <name evidence="2" type="ORF">CYMTET_27710</name>
</gene>
<feature type="compositionally biased region" description="Polar residues" evidence="1">
    <location>
        <begin position="1"/>
        <end position="22"/>
    </location>
</feature>
<name>A0AAE0FPV3_9CHLO</name>
<accession>A0AAE0FPV3</accession>
<comment type="caution">
    <text evidence="2">The sequence shown here is derived from an EMBL/GenBank/DDBJ whole genome shotgun (WGS) entry which is preliminary data.</text>
</comment>
<protein>
    <submittedName>
        <fullName evidence="2">Uncharacterized protein</fullName>
    </submittedName>
</protein>
<evidence type="ECO:0000313" key="3">
    <source>
        <dbReference type="Proteomes" id="UP001190700"/>
    </source>
</evidence>
<feature type="region of interest" description="Disordered" evidence="1">
    <location>
        <begin position="1"/>
        <end position="30"/>
    </location>
</feature>
<evidence type="ECO:0000256" key="1">
    <source>
        <dbReference type="SAM" id="MobiDB-lite"/>
    </source>
</evidence>
<dbReference type="Proteomes" id="UP001190700">
    <property type="component" value="Unassembled WGS sequence"/>
</dbReference>
<sequence length="131" mass="13443">MGSSGTSRTVTQAAPSGETDATPSPYLDSATNLPASAAAIPSETAPLPLAIVSPHADSTPEVPAPVAATFSDPAPPAASDPPPPVDPTPEIPAYPVAAPITDLTYAYKKCPTSQQRINTRLKLFLEFSLYA</sequence>
<organism evidence="2 3">
    <name type="scientific">Cymbomonas tetramitiformis</name>
    <dbReference type="NCBI Taxonomy" id="36881"/>
    <lineage>
        <taxon>Eukaryota</taxon>
        <taxon>Viridiplantae</taxon>
        <taxon>Chlorophyta</taxon>
        <taxon>Pyramimonadophyceae</taxon>
        <taxon>Pyramimonadales</taxon>
        <taxon>Pyramimonadaceae</taxon>
        <taxon>Cymbomonas</taxon>
    </lineage>
</organism>
<evidence type="ECO:0000313" key="2">
    <source>
        <dbReference type="EMBL" id="KAK3263488.1"/>
    </source>
</evidence>
<keyword evidence="3" id="KW-1185">Reference proteome</keyword>